<dbReference type="RefSeq" id="WP_021687239.1">
    <property type="nucleotide sequence ID" value="NZ_KI260564.1"/>
</dbReference>
<feature type="transmembrane region" description="Helical" evidence="9">
    <location>
        <begin position="7"/>
        <end position="30"/>
    </location>
</feature>
<dbReference type="InterPro" id="IPR007387">
    <property type="entry name" value="TRAP_DctQ"/>
</dbReference>
<feature type="transmembrane region" description="Helical" evidence="9">
    <location>
        <begin position="88"/>
        <end position="109"/>
    </location>
</feature>
<gene>
    <name evidence="11" type="ORF">HMPREF9193_01027</name>
</gene>
<evidence type="ECO:0000256" key="1">
    <source>
        <dbReference type="ARBA" id="ARBA00004429"/>
    </source>
</evidence>
<evidence type="ECO:0000259" key="10">
    <source>
        <dbReference type="Pfam" id="PF04290"/>
    </source>
</evidence>
<keyword evidence="2" id="KW-0813">Transport</keyword>
<keyword evidence="6 9" id="KW-1133">Transmembrane helix</keyword>
<name>A0ABN0NZ65_TRELE</name>
<keyword evidence="7 9" id="KW-0472">Membrane</keyword>
<keyword evidence="12" id="KW-1185">Reference proteome</keyword>
<reference evidence="11 12" key="1">
    <citation type="submission" date="2013-08" db="EMBL/GenBank/DDBJ databases">
        <authorList>
            <person name="Weinstock G."/>
            <person name="Sodergren E."/>
            <person name="Wylie T."/>
            <person name="Fulton L."/>
            <person name="Fulton R."/>
            <person name="Fronick C."/>
            <person name="O'Laughlin M."/>
            <person name="Godfrey J."/>
            <person name="Miner T."/>
            <person name="Herter B."/>
            <person name="Appelbaum E."/>
            <person name="Cordes M."/>
            <person name="Lek S."/>
            <person name="Wollam A."/>
            <person name="Pepin K.H."/>
            <person name="Palsikar V.B."/>
            <person name="Mitreva M."/>
            <person name="Wilson R.K."/>
        </authorList>
    </citation>
    <scope>NUCLEOTIDE SEQUENCE [LARGE SCALE GENOMIC DNA]</scope>
    <source>
        <strain evidence="11 12">ATCC 700332</strain>
    </source>
</reference>
<feature type="transmembrane region" description="Helical" evidence="9">
    <location>
        <begin position="129"/>
        <end position="152"/>
    </location>
</feature>
<proteinExistence type="inferred from homology"/>
<evidence type="ECO:0000256" key="7">
    <source>
        <dbReference type="ARBA" id="ARBA00023136"/>
    </source>
</evidence>
<dbReference type="EMBL" id="AWVH01000026">
    <property type="protein sequence ID" value="ERJ93352.1"/>
    <property type="molecule type" value="Genomic_DNA"/>
</dbReference>
<keyword evidence="4" id="KW-0997">Cell inner membrane</keyword>
<keyword evidence="5 9" id="KW-0812">Transmembrane</keyword>
<feature type="domain" description="Tripartite ATP-independent periplasmic transporters DctQ component" evidence="10">
    <location>
        <begin position="26"/>
        <end position="154"/>
    </location>
</feature>
<feature type="transmembrane region" description="Helical" evidence="9">
    <location>
        <begin position="50"/>
        <end position="67"/>
    </location>
</feature>
<dbReference type="PANTHER" id="PTHR35011">
    <property type="entry name" value="2,3-DIKETO-L-GULONATE TRAP TRANSPORTER SMALL PERMEASE PROTEIN YIAM"/>
    <property type="match status" value="1"/>
</dbReference>
<evidence type="ECO:0000256" key="8">
    <source>
        <dbReference type="ARBA" id="ARBA00038436"/>
    </source>
</evidence>
<evidence type="ECO:0000256" key="4">
    <source>
        <dbReference type="ARBA" id="ARBA00022519"/>
    </source>
</evidence>
<evidence type="ECO:0000256" key="3">
    <source>
        <dbReference type="ARBA" id="ARBA00022475"/>
    </source>
</evidence>
<organism evidence="11 12">
    <name type="scientific">Treponema lecithinolyticum ATCC 700332</name>
    <dbReference type="NCBI Taxonomy" id="1321815"/>
    <lineage>
        <taxon>Bacteria</taxon>
        <taxon>Pseudomonadati</taxon>
        <taxon>Spirochaetota</taxon>
        <taxon>Spirochaetia</taxon>
        <taxon>Spirochaetales</taxon>
        <taxon>Treponemataceae</taxon>
        <taxon>Treponema</taxon>
    </lineage>
</organism>
<dbReference type="Proteomes" id="UP000016649">
    <property type="component" value="Unassembled WGS sequence"/>
</dbReference>
<comment type="caution">
    <text evidence="11">The sequence shown here is derived from an EMBL/GenBank/DDBJ whole genome shotgun (WGS) entry which is preliminary data.</text>
</comment>
<protein>
    <submittedName>
        <fullName evidence="11">TRAP transporter, DctQ-like membrane protein</fullName>
    </submittedName>
</protein>
<evidence type="ECO:0000256" key="9">
    <source>
        <dbReference type="SAM" id="Phobius"/>
    </source>
</evidence>
<evidence type="ECO:0000313" key="12">
    <source>
        <dbReference type="Proteomes" id="UP000016649"/>
    </source>
</evidence>
<accession>A0ABN0NZ65</accession>
<evidence type="ECO:0000256" key="6">
    <source>
        <dbReference type="ARBA" id="ARBA00022989"/>
    </source>
</evidence>
<comment type="similarity">
    <text evidence="8">Belongs to the TRAP transporter small permease family.</text>
</comment>
<dbReference type="InterPro" id="IPR055348">
    <property type="entry name" value="DctQ"/>
</dbReference>
<evidence type="ECO:0000313" key="11">
    <source>
        <dbReference type="EMBL" id="ERJ93352.1"/>
    </source>
</evidence>
<dbReference type="PANTHER" id="PTHR35011:SF11">
    <property type="entry name" value="TRAP TRANSPORTER SMALL PERMEASE PROTEIN"/>
    <property type="match status" value="1"/>
</dbReference>
<evidence type="ECO:0000256" key="2">
    <source>
        <dbReference type="ARBA" id="ARBA00022448"/>
    </source>
</evidence>
<evidence type="ECO:0000256" key="5">
    <source>
        <dbReference type="ARBA" id="ARBA00022692"/>
    </source>
</evidence>
<keyword evidence="3" id="KW-1003">Cell membrane</keyword>
<sequence length="160" mass="17766">MEYVQKMVNAVFSVLLKLAGLLLVAMVAIVFTNVVLRYVFNSGIHWSEEVVLVIVVWFTFIAFALGVKENLHININVLPKKLPRFFENFLTILKYAVEITVGAVLFIYGLKLTRTAAASFLPATGLPNSLTYCIVPVCAVFVVIFALIRCIAMLKGKTHA</sequence>
<comment type="subcellular location">
    <subcellularLocation>
        <location evidence="1">Cell inner membrane</location>
        <topology evidence="1">Multi-pass membrane protein</topology>
    </subcellularLocation>
</comment>
<dbReference type="Pfam" id="PF04290">
    <property type="entry name" value="DctQ"/>
    <property type="match status" value="1"/>
</dbReference>